<dbReference type="Proteomes" id="UP001205337">
    <property type="component" value="Unassembled WGS sequence"/>
</dbReference>
<proteinExistence type="predicted"/>
<sequence length="400" mass="44726">MPSLIAWLDASAEEQRRMRDIIRLFADRESRDELGLGQLRDGIADLLFPGTSTLLTRARYLLFVPWVYQLAARSSDPVSRADRLERELISTIKGTDDYAGLLGMQAGVALKTLPSSIYWSMLRHYGVLGAPTLSREDALRMDGMRLAVEDDAPNARFAAWSHSLPTAPDGFPGTAEGGFALRREEAAWLRDRILDAAPGTYFAHLTSVAPQADSPTPWSDPAARELEPELSRLLAHARSFSAVMHGAQLIYNLMIAEQYEAAGLERVAEPAAQYRSELDDWEQRYPDIVDLSRWDHDELIARVEIERGSPIHPSTRRFVDGWLKILRDRPVSLAASEEARRLVTTRERQNKGAQSRLNNPRRLPGWGGGSGAGELVFRWPTVRGILRDLHDGLSRQALDA</sequence>
<feature type="region of interest" description="Disordered" evidence="1">
    <location>
        <begin position="343"/>
        <end position="366"/>
    </location>
</feature>
<reference evidence="2 3" key="1">
    <citation type="submission" date="2022-08" db="EMBL/GenBank/DDBJ databases">
        <authorList>
            <person name="Li F."/>
        </authorList>
    </citation>
    <scope>NUCLEOTIDE SEQUENCE [LARGE SCALE GENOMIC DNA]</scope>
    <source>
        <strain evidence="2 3">10F1B-8-1</strain>
    </source>
</reference>
<evidence type="ECO:0000313" key="3">
    <source>
        <dbReference type="Proteomes" id="UP001205337"/>
    </source>
</evidence>
<comment type="caution">
    <text evidence="2">The sequence shown here is derived from an EMBL/GenBank/DDBJ whole genome shotgun (WGS) entry which is preliminary data.</text>
</comment>
<protein>
    <submittedName>
        <fullName evidence="2">DUF6361 family protein</fullName>
    </submittedName>
</protein>
<organism evidence="2 3">
    <name type="scientific">Protaetiibacter mangrovi</name>
    <dbReference type="NCBI Taxonomy" id="2970926"/>
    <lineage>
        <taxon>Bacteria</taxon>
        <taxon>Bacillati</taxon>
        <taxon>Actinomycetota</taxon>
        <taxon>Actinomycetes</taxon>
        <taxon>Micrococcales</taxon>
        <taxon>Microbacteriaceae</taxon>
        <taxon>Protaetiibacter</taxon>
    </lineage>
</organism>
<dbReference type="Pfam" id="PF19888">
    <property type="entry name" value="DUF6361"/>
    <property type="match status" value="1"/>
</dbReference>
<keyword evidence="3" id="KW-1185">Reference proteome</keyword>
<accession>A0ABT1ZER4</accession>
<gene>
    <name evidence="2" type="ORF">NUH29_06480</name>
</gene>
<dbReference type="InterPro" id="IPR045941">
    <property type="entry name" value="DUF6361"/>
</dbReference>
<dbReference type="EMBL" id="JANTHX010000005">
    <property type="protein sequence ID" value="MCS0499193.1"/>
    <property type="molecule type" value="Genomic_DNA"/>
</dbReference>
<name>A0ABT1ZER4_9MICO</name>
<evidence type="ECO:0000256" key="1">
    <source>
        <dbReference type="SAM" id="MobiDB-lite"/>
    </source>
</evidence>
<dbReference type="RefSeq" id="WP_258798212.1">
    <property type="nucleotide sequence ID" value="NZ_JANTHX010000005.1"/>
</dbReference>
<evidence type="ECO:0000313" key="2">
    <source>
        <dbReference type="EMBL" id="MCS0499193.1"/>
    </source>
</evidence>